<feature type="compositionally biased region" description="Basic and acidic residues" evidence="2">
    <location>
        <begin position="332"/>
        <end position="350"/>
    </location>
</feature>
<keyword evidence="1" id="KW-0175">Coiled coil</keyword>
<evidence type="ECO:0000256" key="1">
    <source>
        <dbReference type="SAM" id="Coils"/>
    </source>
</evidence>
<dbReference type="EMBL" id="JAPWTK010000839">
    <property type="protein sequence ID" value="KAJ8935724.1"/>
    <property type="molecule type" value="Genomic_DNA"/>
</dbReference>
<dbReference type="Pfam" id="PF14223">
    <property type="entry name" value="Retrotran_gag_2"/>
    <property type="match status" value="1"/>
</dbReference>
<feature type="region of interest" description="Disordered" evidence="2">
    <location>
        <begin position="311"/>
        <end position="350"/>
    </location>
</feature>
<evidence type="ECO:0000256" key="2">
    <source>
        <dbReference type="SAM" id="MobiDB-lite"/>
    </source>
</evidence>
<proteinExistence type="predicted"/>
<feature type="compositionally biased region" description="Basic and acidic residues" evidence="2">
    <location>
        <begin position="185"/>
        <end position="194"/>
    </location>
</feature>
<gene>
    <name evidence="3" type="ORF">NQ318_010574</name>
</gene>
<evidence type="ECO:0000313" key="4">
    <source>
        <dbReference type="Proteomes" id="UP001162162"/>
    </source>
</evidence>
<feature type="compositionally biased region" description="Low complexity" evidence="2">
    <location>
        <begin position="318"/>
        <end position="331"/>
    </location>
</feature>
<dbReference type="AlphaFoldDB" id="A0AAV8XAV7"/>
<organism evidence="3 4">
    <name type="scientific">Aromia moschata</name>
    <dbReference type="NCBI Taxonomy" id="1265417"/>
    <lineage>
        <taxon>Eukaryota</taxon>
        <taxon>Metazoa</taxon>
        <taxon>Ecdysozoa</taxon>
        <taxon>Arthropoda</taxon>
        <taxon>Hexapoda</taxon>
        <taxon>Insecta</taxon>
        <taxon>Pterygota</taxon>
        <taxon>Neoptera</taxon>
        <taxon>Endopterygota</taxon>
        <taxon>Coleoptera</taxon>
        <taxon>Polyphaga</taxon>
        <taxon>Cucujiformia</taxon>
        <taxon>Chrysomeloidea</taxon>
        <taxon>Cerambycidae</taxon>
        <taxon>Cerambycinae</taxon>
        <taxon>Callichromatini</taxon>
        <taxon>Aromia</taxon>
    </lineage>
</organism>
<feature type="compositionally biased region" description="Low complexity" evidence="2">
    <location>
        <begin position="173"/>
        <end position="183"/>
    </location>
</feature>
<keyword evidence="4" id="KW-1185">Reference proteome</keyword>
<sequence>MSIPASSIVTLPPLTAVNFSNWKFRIEVYLEKESVRDVLHVTEGDILAMDSAQKTTLEIKDKKARWTIVQSVSDKHLEIVRGTPTARAMVKSLENFLARKSPIAKLFVMKKLVQLKLQKADLQDHFVKLEALLRELEAAGTGMSGAGAGHDSMRDVGGRQLRRRAPVVQEATSPNPNSNSQPNRGVDDTRRAEDYEAPLPQGSPAVRRRAARRREDTRRLKRTVEMNIELMRTFYIINHCSDEPLPGWRHSLHAEFLRRNPTFNISEQNIVDRKNVIVRKRYLTDLQLQEVKREVDQILFQQQEFRNLSELRAEEEIQPQQRPISRTPSSSRSERIIRDGHLPRSQHEERRERFLQLVTHYEFMNPLNRPRTPKLRNQVYTPNPNRKNKDIDTPMWKKRLEKNIDEYRADADVLSEFLAGNNSRRVMAKTQAIARKAQIDLNNADHRQQLLNLKHLRQKAKAKGARLRRYKKLTKIKQQNAAFENNQKQFLRSFVKQGEDQPAEIDPNLSGYDSHFILEDIATNLNERSYKGCLLDDTWKTWKT</sequence>
<name>A0AAV8XAV7_9CUCU</name>
<reference evidence="3" key="1">
    <citation type="journal article" date="2023" name="Insect Mol. Biol.">
        <title>Genome sequencing provides insights into the evolution of gene families encoding plant cell wall-degrading enzymes in longhorned beetles.</title>
        <authorList>
            <person name="Shin N.R."/>
            <person name="Okamura Y."/>
            <person name="Kirsch R."/>
            <person name="Pauchet Y."/>
        </authorList>
    </citation>
    <scope>NUCLEOTIDE SEQUENCE</scope>
    <source>
        <strain evidence="3">AMC_N1</strain>
    </source>
</reference>
<comment type="caution">
    <text evidence="3">The sequence shown here is derived from an EMBL/GenBank/DDBJ whole genome shotgun (WGS) entry which is preliminary data.</text>
</comment>
<evidence type="ECO:0000313" key="3">
    <source>
        <dbReference type="EMBL" id="KAJ8935724.1"/>
    </source>
</evidence>
<accession>A0AAV8XAV7</accession>
<dbReference type="Proteomes" id="UP001162162">
    <property type="component" value="Unassembled WGS sequence"/>
</dbReference>
<protein>
    <submittedName>
        <fullName evidence="3">Uncharacterized protein</fullName>
    </submittedName>
</protein>
<feature type="region of interest" description="Disordered" evidence="2">
    <location>
        <begin position="167"/>
        <end position="218"/>
    </location>
</feature>
<feature type="coiled-coil region" evidence="1">
    <location>
        <begin position="112"/>
        <end position="139"/>
    </location>
</feature>
<feature type="region of interest" description="Disordered" evidence="2">
    <location>
        <begin position="366"/>
        <end position="391"/>
    </location>
</feature>